<name>A0A8H6L959_9LECA</name>
<gene>
    <name evidence="2" type="ORF">HO173_001730</name>
</gene>
<dbReference type="RefSeq" id="XP_037169389.1">
    <property type="nucleotide sequence ID" value="XM_037303667.1"/>
</dbReference>
<feature type="region of interest" description="Disordered" evidence="1">
    <location>
        <begin position="16"/>
        <end position="37"/>
    </location>
</feature>
<evidence type="ECO:0000313" key="3">
    <source>
        <dbReference type="Proteomes" id="UP000578531"/>
    </source>
</evidence>
<dbReference type="AlphaFoldDB" id="A0A8H6L959"/>
<accession>A0A8H6L959</accession>
<reference evidence="2 3" key="1">
    <citation type="journal article" date="2020" name="Genomics">
        <title>Complete, high-quality genomes from long-read metagenomic sequencing of two wolf lichen thalli reveals enigmatic genome architecture.</title>
        <authorList>
            <person name="McKenzie S.K."/>
            <person name="Walston R.F."/>
            <person name="Allen J.L."/>
        </authorList>
    </citation>
    <scope>NUCLEOTIDE SEQUENCE [LARGE SCALE GENOMIC DNA]</scope>
    <source>
        <strain evidence="2">WasteWater2</strain>
    </source>
</reference>
<feature type="compositionally biased region" description="Polar residues" evidence="1">
    <location>
        <begin position="19"/>
        <end position="37"/>
    </location>
</feature>
<comment type="caution">
    <text evidence="2">The sequence shown here is derived from an EMBL/GenBank/DDBJ whole genome shotgun (WGS) entry which is preliminary data.</text>
</comment>
<dbReference type="EMBL" id="JACCJC010000004">
    <property type="protein sequence ID" value="KAF6240120.1"/>
    <property type="molecule type" value="Genomic_DNA"/>
</dbReference>
<evidence type="ECO:0000256" key="1">
    <source>
        <dbReference type="SAM" id="MobiDB-lite"/>
    </source>
</evidence>
<evidence type="ECO:0000313" key="2">
    <source>
        <dbReference type="EMBL" id="KAF6240120.1"/>
    </source>
</evidence>
<keyword evidence="3" id="KW-1185">Reference proteome</keyword>
<dbReference type="GeneID" id="59283404"/>
<organism evidence="2 3">
    <name type="scientific">Letharia columbiana</name>
    <dbReference type="NCBI Taxonomy" id="112416"/>
    <lineage>
        <taxon>Eukaryota</taxon>
        <taxon>Fungi</taxon>
        <taxon>Dikarya</taxon>
        <taxon>Ascomycota</taxon>
        <taxon>Pezizomycotina</taxon>
        <taxon>Lecanoromycetes</taxon>
        <taxon>OSLEUM clade</taxon>
        <taxon>Lecanoromycetidae</taxon>
        <taxon>Lecanorales</taxon>
        <taxon>Lecanorineae</taxon>
        <taxon>Parmeliaceae</taxon>
        <taxon>Letharia</taxon>
    </lineage>
</organism>
<dbReference type="Proteomes" id="UP000578531">
    <property type="component" value="Unassembled WGS sequence"/>
</dbReference>
<sequence length="96" mass="10673">MTTLSEEAVAGQAIALAQPSPQNTGQSSSIPFNVTGHSTMGFPRKRTVWEWCMGKPKIQSNTLIESYAPRTEAEVREQEEHIRSQIPPLALNRVPR</sequence>
<proteinExistence type="predicted"/>
<protein>
    <submittedName>
        <fullName evidence="2">Uncharacterized protein</fullName>
    </submittedName>
</protein>